<dbReference type="GO" id="GO:0044780">
    <property type="term" value="P:bacterial-type flagellum assembly"/>
    <property type="evidence" value="ECO:0007669"/>
    <property type="project" value="InterPro"/>
</dbReference>
<keyword evidence="3" id="KW-1005">Bacterial flagellum biogenesis</keyword>
<accession>A0A941W0W4</accession>
<gene>
    <name evidence="4" type="ORF">MAG551_00345</name>
</gene>
<dbReference type="InterPro" id="IPR036679">
    <property type="entry name" value="FlgN-like_sf"/>
</dbReference>
<sequence>MKYQNPTNTEQIISYLDRKMEYYKNILELTRKQVDIIKSDNTNELNSIITTKEKYVKDIKRLDELNIKIQEEMISNQKNLILDKRFNSLLEQLQSIITELMHYEQDSMSVLSSSIDDTRAKINNLNKRRRAPQSMREYGIRPARLLDILH</sequence>
<dbReference type="SUPFAM" id="SSF140566">
    <property type="entry name" value="FlgN-like"/>
    <property type="match status" value="1"/>
</dbReference>
<evidence type="ECO:0000313" key="4">
    <source>
        <dbReference type="EMBL" id="MBS1257303.1"/>
    </source>
</evidence>
<evidence type="ECO:0000256" key="2">
    <source>
        <dbReference type="ARBA" id="ARBA00007703"/>
    </source>
</evidence>
<dbReference type="InterPro" id="IPR007809">
    <property type="entry name" value="FlgN-like"/>
</dbReference>
<proteinExistence type="inferred from homology"/>
<comment type="similarity">
    <text evidence="2">Belongs to the FlgN family.</text>
</comment>
<evidence type="ECO:0000256" key="3">
    <source>
        <dbReference type="ARBA" id="ARBA00022795"/>
    </source>
</evidence>
<evidence type="ECO:0000313" key="5">
    <source>
        <dbReference type="Proteomes" id="UP000722750"/>
    </source>
</evidence>
<evidence type="ECO:0000256" key="1">
    <source>
        <dbReference type="ARBA" id="ARBA00002397"/>
    </source>
</evidence>
<dbReference type="AlphaFoldDB" id="A0A941W0W4"/>
<protein>
    <submittedName>
        <fullName evidence="4">Uncharacterized protein</fullName>
    </submittedName>
</protein>
<organism evidence="4 5">
    <name type="scientific">Candidatus Scalindua arabica</name>
    <dbReference type="NCBI Taxonomy" id="1127984"/>
    <lineage>
        <taxon>Bacteria</taxon>
        <taxon>Pseudomonadati</taxon>
        <taxon>Planctomycetota</taxon>
        <taxon>Candidatus Brocadiia</taxon>
        <taxon>Candidatus Brocadiales</taxon>
        <taxon>Candidatus Scalinduaceae</taxon>
        <taxon>Candidatus Scalindua</taxon>
    </lineage>
</organism>
<dbReference type="Pfam" id="PF05130">
    <property type="entry name" value="FlgN"/>
    <property type="match status" value="1"/>
</dbReference>
<reference evidence="4" key="1">
    <citation type="journal article" date="2021" name="ISME J.">
        <title>Fine-scale metabolic discontinuity in a stratified prokaryote microbiome of a Red Sea deep halocline.</title>
        <authorList>
            <person name="Michoud G."/>
            <person name="Ngugi D.K."/>
            <person name="Barozzi A."/>
            <person name="Merlino G."/>
            <person name="Calleja M.L."/>
            <person name="Delgado-Huertas A."/>
            <person name="Moran X.A.G."/>
            <person name="Daffonchio D."/>
        </authorList>
    </citation>
    <scope>NUCLEOTIDE SEQUENCE</scope>
    <source>
        <strain evidence="4">SuakinDeep_MAG55_1</strain>
    </source>
</reference>
<dbReference type="Proteomes" id="UP000722750">
    <property type="component" value="Unassembled WGS sequence"/>
</dbReference>
<comment type="caution">
    <text evidence="4">The sequence shown here is derived from an EMBL/GenBank/DDBJ whole genome shotgun (WGS) entry which is preliminary data.</text>
</comment>
<dbReference type="EMBL" id="JAANXD010000019">
    <property type="protein sequence ID" value="MBS1257303.1"/>
    <property type="molecule type" value="Genomic_DNA"/>
</dbReference>
<comment type="function">
    <text evidence="1">Required for the efficient initiation of filament assembly.</text>
</comment>
<name>A0A941W0W4_9BACT</name>